<evidence type="ECO:0000259" key="6">
    <source>
        <dbReference type="Pfam" id="PF01694"/>
    </source>
</evidence>
<proteinExistence type="predicted"/>
<feature type="transmembrane region" description="Helical" evidence="5">
    <location>
        <begin position="121"/>
        <end position="140"/>
    </location>
</feature>
<evidence type="ECO:0000313" key="7">
    <source>
        <dbReference type="EMBL" id="CAD9282740.1"/>
    </source>
</evidence>
<gene>
    <name evidence="7" type="ORF">GOCE00092_LOCUS11652</name>
</gene>
<reference evidence="7" key="1">
    <citation type="submission" date="2021-01" db="EMBL/GenBank/DDBJ databases">
        <authorList>
            <person name="Corre E."/>
            <person name="Pelletier E."/>
            <person name="Niang G."/>
            <person name="Scheremetjew M."/>
            <person name="Finn R."/>
            <person name="Kale V."/>
            <person name="Holt S."/>
            <person name="Cochrane G."/>
            <person name="Meng A."/>
            <person name="Brown T."/>
            <person name="Cohen L."/>
        </authorList>
    </citation>
    <scope>NUCLEOTIDE SEQUENCE</scope>
    <source>
        <strain evidence="7">CCMP 410</strain>
    </source>
</reference>
<feature type="transmembrane region" description="Helical" evidence="5">
    <location>
        <begin position="35"/>
        <end position="56"/>
    </location>
</feature>
<dbReference type="InterPro" id="IPR035952">
    <property type="entry name" value="Rhomboid-like_sf"/>
</dbReference>
<evidence type="ECO:0000256" key="1">
    <source>
        <dbReference type="ARBA" id="ARBA00004141"/>
    </source>
</evidence>
<dbReference type="EMBL" id="HBGK01022656">
    <property type="protein sequence ID" value="CAD9282740.1"/>
    <property type="molecule type" value="Transcribed_RNA"/>
</dbReference>
<evidence type="ECO:0000256" key="2">
    <source>
        <dbReference type="ARBA" id="ARBA00022692"/>
    </source>
</evidence>
<comment type="subcellular location">
    <subcellularLocation>
        <location evidence="1">Membrane</location>
        <topology evidence="1">Multi-pass membrane protein</topology>
    </subcellularLocation>
</comment>
<evidence type="ECO:0000256" key="5">
    <source>
        <dbReference type="SAM" id="Phobius"/>
    </source>
</evidence>
<keyword evidence="3 5" id="KW-1133">Transmembrane helix</keyword>
<name>A0A7S1UYZ5_9STRA</name>
<dbReference type="Pfam" id="PF01694">
    <property type="entry name" value="Rhomboid"/>
    <property type="match status" value="1"/>
</dbReference>
<dbReference type="GO" id="GO:0004252">
    <property type="term" value="F:serine-type endopeptidase activity"/>
    <property type="evidence" value="ECO:0007669"/>
    <property type="project" value="InterPro"/>
</dbReference>
<keyword evidence="4 5" id="KW-0472">Membrane</keyword>
<evidence type="ECO:0000256" key="4">
    <source>
        <dbReference type="ARBA" id="ARBA00023136"/>
    </source>
</evidence>
<feature type="domain" description="Peptidase S54 rhomboid" evidence="6">
    <location>
        <begin position="9"/>
        <end position="83"/>
    </location>
</feature>
<dbReference type="InterPro" id="IPR022764">
    <property type="entry name" value="Peptidase_S54_rhomboid_dom"/>
</dbReference>
<organism evidence="7">
    <name type="scientific">Grammatophora oceanica</name>
    <dbReference type="NCBI Taxonomy" id="210454"/>
    <lineage>
        <taxon>Eukaryota</taxon>
        <taxon>Sar</taxon>
        <taxon>Stramenopiles</taxon>
        <taxon>Ochrophyta</taxon>
        <taxon>Bacillariophyta</taxon>
        <taxon>Fragilariophyceae</taxon>
        <taxon>Fragilariophycidae</taxon>
        <taxon>Rhabdonematales</taxon>
        <taxon>Grammatophoraceae</taxon>
        <taxon>Grammatophora</taxon>
    </lineage>
</organism>
<dbReference type="SUPFAM" id="SSF144091">
    <property type="entry name" value="Rhomboid-like"/>
    <property type="match status" value="1"/>
</dbReference>
<dbReference type="GO" id="GO:0016020">
    <property type="term" value="C:membrane"/>
    <property type="evidence" value="ECO:0007669"/>
    <property type="project" value="UniProtKB-SubCell"/>
</dbReference>
<protein>
    <recommendedName>
        <fullName evidence="6">Peptidase S54 rhomboid domain-containing protein</fullName>
    </recommendedName>
</protein>
<evidence type="ECO:0000256" key="3">
    <source>
        <dbReference type="ARBA" id="ARBA00022989"/>
    </source>
</evidence>
<dbReference type="Gene3D" id="1.20.1540.10">
    <property type="entry name" value="Rhomboid-like"/>
    <property type="match status" value="1"/>
</dbReference>
<dbReference type="AlphaFoldDB" id="A0A7S1UYZ5"/>
<keyword evidence="2 5" id="KW-0812">Transmembrane</keyword>
<sequence>MRRWFRIPVFSLGASGAIASVITSFTMNFPGQTMQIAGLNLPAALVSLAFVANDFLSLADTRKDSVGHGVHLGGYAFGFCFHMVDQLSSWIWKTVVGKGSNSRRRNNDGSYRHGFVRRREFLLSMALLASLVVNGLLMYFDSRADSERTINGLKEEL</sequence>
<accession>A0A7S1UYZ5</accession>